<dbReference type="RefSeq" id="WP_129654262.1">
    <property type="nucleotide sequence ID" value="NZ_ML142910.1"/>
</dbReference>
<gene>
    <name evidence="1" type="ORF">DN53_13425</name>
</gene>
<reference evidence="1 2" key="1">
    <citation type="submission" date="2014-04" db="EMBL/GenBank/DDBJ databases">
        <title>Whole genome of Muricauda olearia.</title>
        <authorList>
            <person name="Zhang X.-H."/>
            <person name="Tang K."/>
        </authorList>
    </citation>
    <scope>NUCLEOTIDE SEQUENCE [LARGE SCALE GENOMIC DNA]</scope>
    <source>
        <strain evidence="1 2">Th120</strain>
    </source>
</reference>
<sequence>MKKQIFFFAIPVLLLVGLLFLNTPRERAFNELPENPETEQAFTFPCAFCDAELAACIAGGSFTEQECQEMMASCYAECQP</sequence>
<organism evidence="1 2">
    <name type="scientific">Flagellimonas olearia</name>
    <dbReference type="NCBI Taxonomy" id="552546"/>
    <lineage>
        <taxon>Bacteria</taxon>
        <taxon>Pseudomonadati</taxon>
        <taxon>Bacteroidota</taxon>
        <taxon>Flavobacteriia</taxon>
        <taxon>Flavobacteriales</taxon>
        <taxon>Flavobacteriaceae</taxon>
        <taxon>Flagellimonas</taxon>
    </lineage>
</organism>
<accession>A0A444VKA3</accession>
<comment type="caution">
    <text evidence="1">The sequence shown here is derived from an EMBL/GenBank/DDBJ whole genome shotgun (WGS) entry which is preliminary data.</text>
</comment>
<name>A0A444VKA3_9FLAO</name>
<evidence type="ECO:0000313" key="1">
    <source>
        <dbReference type="EMBL" id="RYC51206.1"/>
    </source>
</evidence>
<proteinExistence type="predicted"/>
<dbReference type="Proteomes" id="UP000290261">
    <property type="component" value="Unassembled WGS sequence"/>
</dbReference>
<keyword evidence="2" id="KW-1185">Reference proteome</keyword>
<evidence type="ECO:0000313" key="2">
    <source>
        <dbReference type="Proteomes" id="UP000290261"/>
    </source>
</evidence>
<protein>
    <submittedName>
        <fullName evidence="1">Uncharacterized protein</fullName>
    </submittedName>
</protein>
<dbReference type="EMBL" id="JJMP01000006">
    <property type="protein sequence ID" value="RYC51206.1"/>
    <property type="molecule type" value="Genomic_DNA"/>
</dbReference>
<dbReference type="AlphaFoldDB" id="A0A444VKA3"/>